<reference evidence="5 6" key="1">
    <citation type="submission" date="2017-05" db="EMBL/GenBank/DDBJ databases">
        <title>Lactobacillus nurukis nov., sp. nov., isolated from nuruk.</title>
        <authorList>
            <person name="Kim S.-J."/>
        </authorList>
    </citation>
    <scope>NUCLEOTIDE SEQUENCE [LARGE SCALE GENOMIC DNA]</scope>
    <source>
        <strain evidence="5 6">SYF10-1a</strain>
    </source>
</reference>
<comment type="similarity">
    <text evidence="2">Belongs to the bacterial solute-binding protein SsuA/TauA family.</text>
</comment>
<name>A0A2N7AUZ0_9LACO</name>
<feature type="domain" description="Solute-binding protein family 3/N-terminal" evidence="4">
    <location>
        <begin position="40"/>
        <end position="261"/>
    </location>
</feature>
<dbReference type="RefSeq" id="WP_102195939.1">
    <property type="nucleotide sequence ID" value="NZ_NIPR01000012.1"/>
</dbReference>
<comment type="caution">
    <text evidence="5">The sequence shown here is derived from an EMBL/GenBank/DDBJ whole genome shotgun (WGS) entry which is preliminary data.</text>
</comment>
<dbReference type="Proteomes" id="UP000235649">
    <property type="component" value="Unassembled WGS sequence"/>
</dbReference>
<comment type="subcellular location">
    <subcellularLocation>
        <location evidence="1">Periplasm</location>
    </subcellularLocation>
</comment>
<dbReference type="PANTHER" id="PTHR30024:SF47">
    <property type="entry name" value="TAURINE-BINDING PERIPLASMIC PROTEIN"/>
    <property type="match status" value="1"/>
</dbReference>
<gene>
    <name evidence="5" type="ORF">CBP76_05490</name>
</gene>
<dbReference type="GO" id="GO:0042597">
    <property type="term" value="C:periplasmic space"/>
    <property type="evidence" value="ECO:0007669"/>
    <property type="project" value="UniProtKB-SubCell"/>
</dbReference>
<keyword evidence="3" id="KW-0732">Signal</keyword>
<sequence length="323" mass="35168">MSRKLKKISIIIATVLLVLSSLSFTNLITTKAATAAGSDKITLGVTKNTASIPALMASSNSIFSKENLSVDVKTYDSTSQLNEAINSGTVNIAVTDLVNYASLINEKSNKGWKLAGTLPGYNGLVANKKYKNIKSLKGKTIALDKKDFSKQYLLNVLKKNKMKASSVKIQQIDSQSDRVSALKDGTVDAAVLEDPMMSNAKSNGGKILNRQNMKADNGNVLIINNKYSKRNATAMTMFIDCLNKEIKLLNDSGSYGMAGTVLNSMNYDTNAAKVLTGLSVDFKKVHKIKKADFNKAFKYAKSHKLYKGKISYKAHTLKITNVK</sequence>
<evidence type="ECO:0000259" key="4">
    <source>
        <dbReference type="SMART" id="SM00062"/>
    </source>
</evidence>
<evidence type="ECO:0000256" key="3">
    <source>
        <dbReference type="ARBA" id="ARBA00022729"/>
    </source>
</evidence>
<dbReference type="SUPFAM" id="SSF53850">
    <property type="entry name" value="Periplasmic binding protein-like II"/>
    <property type="match status" value="1"/>
</dbReference>
<organism evidence="5 6">
    <name type="scientific">Companilactobacillus nuruki</name>
    <dbReference type="NCBI Taxonomy" id="1993540"/>
    <lineage>
        <taxon>Bacteria</taxon>
        <taxon>Bacillati</taxon>
        <taxon>Bacillota</taxon>
        <taxon>Bacilli</taxon>
        <taxon>Lactobacillales</taxon>
        <taxon>Lactobacillaceae</taxon>
        <taxon>Companilactobacillus</taxon>
    </lineage>
</organism>
<dbReference type="GO" id="GO:0042918">
    <property type="term" value="P:alkanesulfonate transmembrane transport"/>
    <property type="evidence" value="ECO:0007669"/>
    <property type="project" value="TreeGrafter"/>
</dbReference>
<evidence type="ECO:0000256" key="1">
    <source>
        <dbReference type="ARBA" id="ARBA00004418"/>
    </source>
</evidence>
<dbReference type="PANTHER" id="PTHR30024">
    <property type="entry name" value="ALIPHATIC SULFONATES-BINDING PROTEIN-RELATED"/>
    <property type="match status" value="1"/>
</dbReference>
<dbReference type="InterPro" id="IPR015168">
    <property type="entry name" value="SsuA/THI5"/>
</dbReference>
<protein>
    <recommendedName>
        <fullName evidence="4">Solute-binding protein family 3/N-terminal domain-containing protein</fullName>
    </recommendedName>
</protein>
<evidence type="ECO:0000313" key="6">
    <source>
        <dbReference type="Proteomes" id="UP000235649"/>
    </source>
</evidence>
<accession>A0A2N7AUZ0</accession>
<dbReference type="Pfam" id="PF09084">
    <property type="entry name" value="NMT1"/>
    <property type="match status" value="1"/>
</dbReference>
<proteinExistence type="inferred from homology"/>
<dbReference type="SMART" id="SM00062">
    <property type="entry name" value="PBPb"/>
    <property type="match status" value="1"/>
</dbReference>
<evidence type="ECO:0000256" key="2">
    <source>
        <dbReference type="ARBA" id="ARBA00010742"/>
    </source>
</evidence>
<evidence type="ECO:0000313" key="5">
    <source>
        <dbReference type="EMBL" id="PMD71433.1"/>
    </source>
</evidence>
<keyword evidence="6" id="KW-1185">Reference proteome</keyword>
<dbReference type="OrthoDB" id="2275264at2"/>
<dbReference type="AlphaFoldDB" id="A0A2N7AUZ0"/>
<dbReference type="Gene3D" id="3.40.190.10">
    <property type="entry name" value="Periplasmic binding protein-like II"/>
    <property type="match status" value="2"/>
</dbReference>
<dbReference type="EMBL" id="NIPR01000012">
    <property type="protein sequence ID" value="PMD71433.1"/>
    <property type="molecule type" value="Genomic_DNA"/>
</dbReference>
<dbReference type="InterPro" id="IPR001638">
    <property type="entry name" value="Solute-binding_3/MltF_N"/>
</dbReference>